<comment type="caution">
    <text evidence="1">The sequence shown here is derived from an EMBL/GenBank/DDBJ whole genome shotgun (WGS) entry which is preliminary data.</text>
</comment>
<evidence type="ECO:0000313" key="2">
    <source>
        <dbReference type="Proteomes" id="UP001497680"/>
    </source>
</evidence>
<reference evidence="1 2" key="1">
    <citation type="journal article" date="2022" name="New Phytol.">
        <title>Ecological generalism drives hyperdiversity of secondary metabolite gene clusters in xylarialean endophytes.</title>
        <authorList>
            <person name="Franco M.E.E."/>
            <person name="Wisecaver J.H."/>
            <person name="Arnold A.E."/>
            <person name="Ju Y.M."/>
            <person name="Slot J.C."/>
            <person name="Ahrendt S."/>
            <person name="Moore L.P."/>
            <person name="Eastman K.E."/>
            <person name="Scott K."/>
            <person name="Konkel Z."/>
            <person name="Mondo S.J."/>
            <person name="Kuo A."/>
            <person name="Hayes R.D."/>
            <person name="Haridas S."/>
            <person name="Andreopoulos B."/>
            <person name="Riley R."/>
            <person name="LaButti K."/>
            <person name="Pangilinan J."/>
            <person name="Lipzen A."/>
            <person name="Amirebrahimi M."/>
            <person name="Yan J."/>
            <person name="Adam C."/>
            <person name="Keymanesh K."/>
            <person name="Ng V."/>
            <person name="Louie K."/>
            <person name="Northen T."/>
            <person name="Drula E."/>
            <person name="Henrissat B."/>
            <person name="Hsieh H.M."/>
            <person name="Youens-Clark K."/>
            <person name="Lutzoni F."/>
            <person name="Miadlikowska J."/>
            <person name="Eastwood D.C."/>
            <person name="Hamelin R.C."/>
            <person name="Grigoriev I.V."/>
            <person name="U'Ren J.M."/>
        </authorList>
    </citation>
    <scope>NUCLEOTIDE SEQUENCE [LARGE SCALE GENOMIC DNA]</scope>
    <source>
        <strain evidence="1 2">ER1909</strain>
    </source>
</reference>
<proteinExistence type="predicted"/>
<dbReference type="Proteomes" id="UP001497680">
    <property type="component" value="Unassembled WGS sequence"/>
</dbReference>
<organism evidence="1 2">
    <name type="scientific">Hypoxylon rubiginosum</name>
    <dbReference type="NCBI Taxonomy" id="110542"/>
    <lineage>
        <taxon>Eukaryota</taxon>
        <taxon>Fungi</taxon>
        <taxon>Dikarya</taxon>
        <taxon>Ascomycota</taxon>
        <taxon>Pezizomycotina</taxon>
        <taxon>Sordariomycetes</taxon>
        <taxon>Xylariomycetidae</taxon>
        <taxon>Xylariales</taxon>
        <taxon>Hypoxylaceae</taxon>
        <taxon>Hypoxylon</taxon>
    </lineage>
</organism>
<dbReference type="EMBL" id="MU394294">
    <property type="protein sequence ID" value="KAI6089767.1"/>
    <property type="molecule type" value="Genomic_DNA"/>
</dbReference>
<sequence>MELNDGTAPIPSGASSRRLARGKYTAKACESCRQRRCKCDGKWPSCSRCLNRSIECRYPSQDGRQPAPKSYVQLLRSRIELLEKVLDMHGIDVNQSITQLNAARGDSFLASSDLDDLRSSFEGALCLDESTNFDRDGEARYFGPTSGRLEFHTAISTGEESETSSPTSTDHVTLPEQRLRLNRFLEELEAESEISEELETHLIDLYFTWEQPWVTVVEESAFKESRKSRGRHFSPLLLNCILAAGSRHSNRPEVRSNPNDPNTAGRIFLEKAEVLLYYDLKWPSITTIQSLTIISTMHCAIGADVACWTYQGLASRLALDMGLNIDPLVLSSPESLSSEDIQARRRIYWALYCNDKLSASYTGRVCTMLYSQGSVNLPEIPNDNTPIGNFTDVTFSPRFQTRDVTVLQRALVSHSRILEKIMLNLYGPRPATVGLKSITFAQSCILELRTWFYDLAPELRIDRSDTNRLPQAYTLHMVYHTGFILLMKPFLNLSQRADGTPTSFSINEATEDKGMMAKAVEICYEAAAQICLTSRKYRQAFGSFRNSPITATHCTLSAALIFLRLPTPEHARISYYHGIETCLKNLEELSTSWVPAGRYLRNLKHILRTSNPTKKDGSSLLTQPESTGDVTPSALISDVAQGIYNVSSVPVRLNLTDQTEFHTELGESNDGFALCQGDLSSSFWKNIENDFMFDDLPEDYFNFNTPIGYFRDGAGNYQSSRYMPASDK</sequence>
<gene>
    <name evidence="1" type="ORF">F4821DRAFT_230889</name>
</gene>
<evidence type="ECO:0000313" key="1">
    <source>
        <dbReference type="EMBL" id="KAI6089767.1"/>
    </source>
</evidence>
<protein>
    <submittedName>
        <fullName evidence="1">Fungal-specific transcription factor domain-containing protein</fullName>
    </submittedName>
</protein>
<name>A0ACC0DAT6_9PEZI</name>
<accession>A0ACC0DAT6</accession>
<keyword evidence="2" id="KW-1185">Reference proteome</keyword>